<gene>
    <name evidence="3" type="ORF">ACFFJG_19405</name>
</gene>
<evidence type="ECO:0000313" key="4">
    <source>
        <dbReference type="Proteomes" id="UP001589698"/>
    </source>
</evidence>
<feature type="compositionally biased region" description="Low complexity" evidence="1">
    <location>
        <begin position="322"/>
        <end position="332"/>
    </location>
</feature>
<proteinExistence type="predicted"/>
<evidence type="ECO:0000256" key="2">
    <source>
        <dbReference type="SAM" id="SignalP"/>
    </source>
</evidence>
<evidence type="ECO:0000256" key="1">
    <source>
        <dbReference type="SAM" id="MobiDB-lite"/>
    </source>
</evidence>
<evidence type="ECO:0000313" key="3">
    <source>
        <dbReference type="EMBL" id="MFC0224664.1"/>
    </source>
</evidence>
<comment type="caution">
    <text evidence="3">The sequence shown here is derived from an EMBL/GenBank/DDBJ whole genome shotgun (WGS) entry which is preliminary data.</text>
</comment>
<accession>A0ABV6E6P2</accession>
<feature type="signal peptide" evidence="2">
    <location>
        <begin position="1"/>
        <end position="26"/>
    </location>
</feature>
<protein>
    <recommendedName>
        <fullName evidence="5">Htaa domain-containing protein</fullName>
    </recommendedName>
</protein>
<evidence type="ECO:0008006" key="5">
    <source>
        <dbReference type="Google" id="ProtNLM"/>
    </source>
</evidence>
<name>A0ABV6E6P2_9ACTN</name>
<dbReference type="RefSeq" id="WP_378520443.1">
    <property type="nucleotide sequence ID" value="NZ_CBCSDI010000034.1"/>
</dbReference>
<feature type="region of interest" description="Disordered" evidence="1">
    <location>
        <begin position="295"/>
        <end position="332"/>
    </location>
</feature>
<feature type="chain" id="PRO_5046083858" description="Htaa domain-containing protein" evidence="2">
    <location>
        <begin position="27"/>
        <end position="332"/>
    </location>
</feature>
<sequence>MKASLARTVVAVGGLLALGVAAPAQAQDTRTLTGPSTGDQGVFLTYVACDGLFGAATAPVPRLNLGPYAAPMGRRSLGLVPSGSGTASGPYVRFDSLTALDTSVSVAATSGTSGVSQVLAVTPASPAGTAWSGRATLSVAPGSWSDVAPSALTYDWSLVDLASGATVSRAGSATPAAFAAEHGDGAGFVVTGFGCDGRAFNLDAISAGATRYDFEGVTLTTSAALAGPRTGDEVTVTGRVSDPGGRLTGDPLVLERRTPGGEWHADGAPVLADPDGVARAVVRVTETTELRWHRPESQYADEGWSDPVTVTVDPQPAPSGPAPAEVAPAAKK</sequence>
<keyword evidence="2" id="KW-0732">Signal</keyword>
<dbReference type="EMBL" id="JBHLXH010000003">
    <property type="protein sequence ID" value="MFC0224664.1"/>
    <property type="molecule type" value="Genomic_DNA"/>
</dbReference>
<reference evidence="3 4" key="1">
    <citation type="submission" date="2024-09" db="EMBL/GenBank/DDBJ databases">
        <authorList>
            <person name="Sun Q."/>
            <person name="Mori K."/>
        </authorList>
    </citation>
    <scope>NUCLEOTIDE SEQUENCE [LARGE SCALE GENOMIC DNA]</scope>
    <source>
        <strain evidence="3 4">CCM 8654</strain>
    </source>
</reference>
<organism evidence="3 4">
    <name type="scientific">Nocardioides zeicaulis</name>
    <dbReference type="NCBI Taxonomy" id="1776857"/>
    <lineage>
        <taxon>Bacteria</taxon>
        <taxon>Bacillati</taxon>
        <taxon>Actinomycetota</taxon>
        <taxon>Actinomycetes</taxon>
        <taxon>Propionibacteriales</taxon>
        <taxon>Nocardioidaceae</taxon>
        <taxon>Nocardioides</taxon>
    </lineage>
</organism>
<keyword evidence="4" id="KW-1185">Reference proteome</keyword>
<dbReference type="Proteomes" id="UP001589698">
    <property type="component" value="Unassembled WGS sequence"/>
</dbReference>